<feature type="compositionally biased region" description="Basic and acidic residues" evidence="8">
    <location>
        <begin position="11"/>
        <end position="22"/>
    </location>
</feature>
<evidence type="ECO:0000313" key="12">
    <source>
        <dbReference type="Proteomes" id="UP000240830"/>
    </source>
</evidence>
<dbReference type="InterPro" id="IPR016181">
    <property type="entry name" value="Acyl_CoA_acyltransferase"/>
</dbReference>
<dbReference type="InterPro" id="IPR000903">
    <property type="entry name" value="NMT"/>
</dbReference>
<dbReference type="PANTHER" id="PTHR11377:SF5">
    <property type="entry name" value="GLYCYLPEPTIDE N-TETRADECANOYLTRANSFERASE"/>
    <property type="match status" value="1"/>
</dbReference>
<comment type="similarity">
    <text evidence="1 7">Belongs to the NMT family.</text>
</comment>
<protein>
    <recommendedName>
        <fullName evidence="3 6">Glycylpeptide N-tetradecanoyltransferase</fullName>
        <ecNumber evidence="2 6">2.3.1.97</ecNumber>
    </recommendedName>
</protein>
<dbReference type="Pfam" id="PF02799">
    <property type="entry name" value="NMT_C"/>
    <property type="match status" value="1"/>
</dbReference>
<dbReference type="PIRSF" id="PIRSF015892">
    <property type="entry name" value="N-myristl_transf"/>
    <property type="match status" value="1"/>
</dbReference>
<dbReference type="SUPFAM" id="SSF55729">
    <property type="entry name" value="Acyl-CoA N-acyltransferases (Nat)"/>
    <property type="match status" value="2"/>
</dbReference>
<accession>A0A2H9THV1</accession>
<dbReference type="PROSITE" id="PS00976">
    <property type="entry name" value="NMT_2"/>
    <property type="match status" value="1"/>
</dbReference>
<feature type="region of interest" description="Disordered" evidence="8">
    <location>
        <begin position="1"/>
        <end position="22"/>
    </location>
</feature>
<dbReference type="EC" id="2.3.1.97" evidence="2 6"/>
<keyword evidence="5 6" id="KW-0012">Acyltransferase</keyword>
<dbReference type="InterPro" id="IPR022676">
    <property type="entry name" value="NMT_N"/>
</dbReference>
<dbReference type="InterPro" id="IPR022677">
    <property type="entry name" value="NMT_C"/>
</dbReference>
<dbReference type="EMBL" id="MTSL01000178">
    <property type="protein sequence ID" value="PJF17316.1"/>
    <property type="molecule type" value="Genomic_DNA"/>
</dbReference>
<keyword evidence="12" id="KW-1185">Reference proteome</keyword>
<proteinExistence type="inferred from homology"/>
<dbReference type="STRING" id="1246581.A0A2H9THV1"/>
<evidence type="ECO:0000313" key="11">
    <source>
        <dbReference type="EMBL" id="PJF17316.1"/>
    </source>
</evidence>
<dbReference type="FunFam" id="3.40.630.170:FF:000003">
    <property type="entry name" value="Glycylpeptide N-tetradecanoyltransferase"/>
    <property type="match status" value="1"/>
</dbReference>
<dbReference type="OrthoDB" id="60315at2759"/>
<comment type="catalytic activity">
    <reaction evidence="6">
        <text>N-terminal glycyl-[protein] + tetradecanoyl-CoA = N-tetradecanoylglycyl-[protein] + CoA + H(+)</text>
        <dbReference type="Rhea" id="RHEA:15521"/>
        <dbReference type="Rhea" id="RHEA-COMP:12666"/>
        <dbReference type="Rhea" id="RHEA-COMP:12667"/>
        <dbReference type="ChEBI" id="CHEBI:15378"/>
        <dbReference type="ChEBI" id="CHEBI:57287"/>
        <dbReference type="ChEBI" id="CHEBI:57385"/>
        <dbReference type="ChEBI" id="CHEBI:64723"/>
        <dbReference type="ChEBI" id="CHEBI:133050"/>
        <dbReference type="EC" id="2.3.1.97"/>
    </reaction>
</comment>
<evidence type="ECO:0000256" key="4">
    <source>
        <dbReference type="ARBA" id="ARBA00022679"/>
    </source>
</evidence>
<name>A0A2H9THV1_9FUNG</name>
<evidence type="ECO:0000256" key="1">
    <source>
        <dbReference type="ARBA" id="ARBA00009469"/>
    </source>
</evidence>
<evidence type="ECO:0000259" key="10">
    <source>
        <dbReference type="Pfam" id="PF02799"/>
    </source>
</evidence>
<evidence type="ECO:0000256" key="8">
    <source>
        <dbReference type="SAM" id="MobiDB-lite"/>
    </source>
</evidence>
<evidence type="ECO:0000256" key="2">
    <source>
        <dbReference type="ARBA" id="ARBA00012923"/>
    </source>
</evidence>
<feature type="domain" description="Glycylpeptide N-tetradecanoyltransferase N-terminal" evidence="9">
    <location>
        <begin position="45"/>
        <end position="201"/>
    </location>
</feature>
<comment type="function">
    <text evidence="6">Adds a myristoyl group to the N-terminal glycine residue of certain cellular proteins.</text>
</comment>
<dbReference type="Proteomes" id="UP000240830">
    <property type="component" value="Unassembled WGS sequence"/>
</dbReference>
<organism evidence="11 12">
    <name type="scientific">Paramicrosporidium saccamoebae</name>
    <dbReference type="NCBI Taxonomy" id="1246581"/>
    <lineage>
        <taxon>Eukaryota</taxon>
        <taxon>Fungi</taxon>
        <taxon>Fungi incertae sedis</taxon>
        <taxon>Cryptomycota</taxon>
        <taxon>Cryptomycota incertae sedis</taxon>
        <taxon>Paramicrosporidium</taxon>
    </lineage>
</organism>
<comment type="caution">
    <text evidence="11">The sequence shown here is derived from an EMBL/GenBank/DDBJ whole genome shotgun (WGS) entry which is preliminary data.</text>
</comment>
<evidence type="ECO:0000256" key="6">
    <source>
        <dbReference type="RuleBase" id="RU000586"/>
    </source>
</evidence>
<evidence type="ECO:0000256" key="3">
    <source>
        <dbReference type="ARBA" id="ARBA00022240"/>
    </source>
</evidence>
<sequence>MKLMEQLSRMKATEEPTETAREHKFWTTQPVLKSTASLKDIQDGPIEPLKQIESVRAEPYLLPAEFQWCSVNVHDPVQRDELYQLLNLNYVEDVESLFRFDYPPQFLEWALRAPGWRPEWQIGVRVAETGKLVAFISAVPTALSIRSWDVPSVEVNFLCVHKKLRSKRLAPLLIREITRRVNLEGIFQALYTAGAVLPGVLCKAQYHHRPLNYKKLVEVGFTAVPLGKSIDQMIMRHHLAREHQLGDSIRPMSLADVPMVTTLLSKYLQKFPLHPKFAEHEVAHWLVPREKVIYSYVVENSGEITDFVSFYSLPSTVVDNPLHDRINVAYLFYYATSSSERLVKIVHAALVIAKELDFDVFNCVEIMDNSHFLKDLKFGGGDGCLNYYLYNWQTRPFKTQDVSIVML</sequence>
<dbReference type="GO" id="GO:0004379">
    <property type="term" value="F:glycylpeptide N-tetradecanoyltransferase activity"/>
    <property type="evidence" value="ECO:0007669"/>
    <property type="project" value="UniProtKB-EC"/>
</dbReference>
<dbReference type="InterPro" id="IPR022678">
    <property type="entry name" value="NMT_CS"/>
</dbReference>
<dbReference type="Gene3D" id="3.40.630.170">
    <property type="match status" value="1"/>
</dbReference>
<evidence type="ECO:0000259" key="9">
    <source>
        <dbReference type="Pfam" id="PF01233"/>
    </source>
</evidence>
<dbReference type="PANTHER" id="PTHR11377">
    <property type="entry name" value="N-MYRISTOYL TRANSFERASE"/>
    <property type="match status" value="1"/>
</dbReference>
<reference evidence="11 12" key="1">
    <citation type="submission" date="2016-10" db="EMBL/GenBank/DDBJ databases">
        <title>The genome of Paramicrosporidium saccamoebae is the missing link in understanding Cryptomycota and Microsporidia evolution.</title>
        <authorList>
            <person name="Quandt C.A."/>
            <person name="Beaudet D."/>
            <person name="Corsaro D."/>
            <person name="Michel R."/>
            <person name="Corradi N."/>
            <person name="James T."/>
        </authorList>
    </citation>
    <scope>NUCLEOTIDE SEQUENCE [LARGE SCALE GENOMIC DNA]</scope>
    <source>
        <strain evidence="11 12">KSL3</strain>
    </source>
</reference>
<keyword evidence="4 6" id="KW-0808">Transferase</keyword>
<dbReference type="PROSITE" id="PS00975">
    <property type="entry name" value="NMT_1"/>
    <property type="match status" value="1"/>
</dbReference>
<evidence type="ECO:0000256" key="7">
    <source>
        <dbReference type="RuleBase" id="RU004178"/>
    </source>
</evidence>
<feature type="domain" description="Glycylpeptide N-tetradecanoyltransferase C-terminal" evidence="10">
    <location>
        <begin position="218"/>
        <end position="398"/>
    </location>
</feature>
<dbReference type="AlphaFoldDB" id="A0A2H9THV1"/>
<dbReference type="GO" id="GO:0005829">
    <property type="term" value="C:cytosol"/>
    <property type="evidence" value="ECO:0007669"/>
    <property type="project" value="EnsemblFungi"/>
</dbReference>
<dbReference type="Pfam" id="PF01233">
    <property type="entry name" value="NMT"/>
    <property type="match status" value="1"/>
</dbReference>
<evidence type="ECO:0000256" key="5">
    <source>
        <dbReference type="ARBA" id="ARBA00023315"/>
    </source>
</evidence>
<gene>
    <name evidence="11" type="ORF">PSACC_02833</name>
</gene>